<comment type="caution">
    <text evidence="1">The sequence shown here is derived from an EMBL/GenBank/DDBJ whole genome shotgun (WGS) entry which is preliminary data.</text>
</comment>
<reference evidence="1" key="1">
    <citation type="submission" date="2021-03" db="EMBL/GenBank/DDBJ databases">
        <authorList>
            <person name="Bekaert M."/>
        </authorList>
    </citation>
    <scope>NUCLEOTIDE SEQUENCE</scope>
</reference>
<dbReference type="Proteomes" id="UP000683360">
    <property type="component" value="Unassembled WGS sequence"/>
</dbReference>
<evidence type="ECO:0000313" key="2">
    <source>
        <dbReference type="Proteomes" id="UP000683360"/>
    </source>
</evidence>
<gene>
    <name evidence="1" type="ORF">MEDL_51770</name>
</gene>
<accession>A0A8S3U0K4</accession>
<dbReference type="PANTHER" id="PTHR47331:SF6">
    <property type="entry name" value="DOUBLECORTIN DOMAIN-CONTAINING PROTEIN"/>
    <property type="match status" value="1"/>
</dbReference>
<name>A0A8S3U0K4_MYTED</name>
<organism evidence="1 2">
    <name type="scientific">Mytilus edulis</name>
    <name type="common">Blue mussel</name>
    <dbReference type="NCBI Taxonomy" id="6550"/>
    <lineage>
        <taxon>Eukaryota</taxon>
        <taxon>Metazoa</taxon>
        <taxon>Spiralia</taxon>
        <taxon>Lophotrochozoa</taxon>
        <taxon>Mollusca</taxon>
        <taxon>Bivalvia</taxon>
        <taxon>Autobranchia</taxon>
        <taxon>Pteriomorphia</taxon>
        <taxon>Mytilida</taxon>
        <taxon>Mytiloidea</taxon>
        <taxon>Mytilidae</taxon>
        <taxon>Mytilinae</taxon>
        <taxon>Mytilus</taxon>
    </lineage>
</organism>
<dbReference type="OrthoDB" id="6141748at2759"/>
<proteinExistence type="predicted"/>
<protein>
    <submittedName>
        <fullName evidence="1">Uncharacterized protein</fullName>
    </submittedName>
</protein>
<keyword evidence="2" id="KW-1185">Reference proteome</keyword>
<evidence type="ECO:0000313" key="1">
    <source>
        <dbReference type="EMBL" id="CAG2239427.1"/>
    </source>
</evidence>
<sequence length="180" mass="20806">MSVKLDPIFNKTQLDETEGTSIEDQTFLNIMSSGFFKQDDGHWIAPLPFKPNKPSLENNKQIAERRAKSFDMNLRCNSVKRTHVLEFMQKLLDREHAQIAPKLSPECPSILSPSSLLTMKTSPDVKPFPLFGPKDMLKSQWKCAQGLAEEFWRRWKPNIFMNFRFVQSGKLTVVIYKLVT</sequence>
<dbReference type="PANTHER" id="PTHR47331">
    <property type="entry name" value="PHD-TYPE DOMAIN-CONTAINING PROTEIN"/>
    <property type="match status" value="1"/>
</dbReference>
<dbReference type="EMBL" id="CAJPWZ010002519">
    <property type="protein sequence ID" value="CAG2239427.1"/>
    <property type="molecule type" value="Genomic_DNA"/>
</dbReference>
<dbReference type="AlphaFoldDB" id="A0A8S3U0K4"/>